<dbReference type="InterPro" id="IPR036390">
    <property type="entry name" value="WH_DNA-bd_sf"/>
</dbReference>
<dbReference type="Gene3D" id="1.10.10.10">
    <property type="entry name" value="Winged helix-like DNA-binding domain superfamily/Winged helix DNA-binding domain"/>
    <property type="match status" value="1"/>
</dbReference>
<dbReference type="PANTHER" id="PTHR43736">
    <property type="entry name" value="ADP-RIBOSE PYROPHOSPHATASE"/>
    <property type="match status" value="1"/>
</dbReference>
<organism evidence="2 3">
    <name type="scientific">Lacticaseibacillus camelliae DSM 22697 = JCM 13995</name>
    <dbReference type="NCBI Taxonomy" id="1423730"/>
    <lineage>
        <taxon>Bacteria</taxon>
        <taxon>Bacillati</taxon>
        <taxon>Bacillota</taxon>
        <taxon>Bacilli</taxon>
        <taxon>Lactobacillales</taxon>
        <taxon>Lactobacillaceae</taxon>
        <taxon>Lacticaseibacillus</taxon>
    </lineage>
</organism>
<dbReference type="PATRIC" id="fig|1423730.4.peg.1586"/>
<dbReference type="Proteomes" id="UP000050865">
    <property type="component" value="Unassembled WGS sequence"/>
</dbReference>
<reference evidence="2 3" key="1">
    <citation type="journal article" date="2015" name="Genome Announc.">
        <title>Expanding the biotechnology potential of lactobacilli through comparative genomics of 213 strains and associated genera.</title>
        <authorList>
            <person name="Sun Z."/>
            <person name="Harris H.M."/>
            <person name="McCann A."/>
            <person name="Guo C."/>
            <person name="Argimon S."/>
            <person name="Zhang W."/>
            <person name="Yang X."/>
            <person name="Jeffery I.B."/>
            <person name="Cooney J.C."/>
            <person name="Kagawa T.F."/>
            <person name="Liu W."/>
            <person name="Song Y."/>
            <person name="Salvetti E."/>
            <person name="Wrobel A."/>
            <person name="Rasinkangas P."/>
            <person name="Parkhill J."/>
            <person name="Rea M.C."/>
            <person name="O'Sullivan O."/>
            <person name="Ritari J."/>
            <person name="Douillard F.P."/>
            <person name="Paul Ross R."/>
            <person name="Yang R."/>
            <person name="Briner A.E."/>
            <person name="Felis G.E."/>
            <person name="de Vos W.M."/>
            <person name="Barrangou R."/>
            <person name="Klaenhammer T.R."/>
            <person name="Caufield P.W."/>
            <person name="Cui Y."/>
            <person name="Zhang H."/>
            <person name="O'Toole P.W."/>
        </authorList>
    </citation>
    <scope>NUCLEOTIDE SEQUENCE [LARGE SCALE GENOMIC DNA]</scope>
    <source>
        <strain evidence="2 3">DSM 22697</strain>
    </source>
</reference>
<feature type="domain" description="Nudix hydrolase" evidence="1">
    <location>
        <begin position="25"/>
        <end position="161"/>
    </location>
</feature>
<evidence type="ECO:0000313" key="2">
    <source>
        <dbReference type="EMBL" id="KRN23313.1"/>
    </source>
</evidence>
<dbReference type="AlphaFoldDB" id="A0A0R2F4C6"/>
<keyword evidence="3" id="KW-1185">Reference proteome</keyword>
<accession>A0A0R2F4C6</accession>
<dbReference type="Pfam" id="PF21906">
    <property type="entry name" value="WHD_NrtR"/>
    <property type="match status" value="1"/>
</dbReference>
<dbReference type="EMBL" id="AYZJ01000028">
    <property type="protein sequence ID" value="KRN23313.1"/>
    <property type="molecule type" value="Genomic_DNA"/>
</dbReference>
<dbReference type="PROSITE" id="PS51462">
    <property type="entry name" value="NUDIX"/>
    <property type="match status" value="1"/>
</dbReference>
<comment type="caution">
    <text evidence="2">The sequence shown here is derived from an EMBL/GenBank/DDBJ whole genome shotgun (WGS) entry which is preliminary data.</text>
</comment>
<protein>
    <submittedName>
        <fullName evidence="2">ADP-ribose pyrophosphatase</fullName>
    </submittedName>
</protein>
<dbReference type="STRING" id="1423730.FC75_GL001513"/>
<dbReference type="InterPro" id="IPR015797">
    <property type="entry name" value="NUDIX_hydrolase-like_dom_sf"/>
</dbReference>
<dbReference type="InterPro" id="IPR054105">
    <property type="entry name" value="WHD_NrtR"/>
</dbReference>
<gene>
    <name evidence="2" type="ORF">FC75_GL001513</name>
</gene>
<dbReference type="InterPro" id="IPR000086">
    <property type="entry name" value="NUDIX_hydrolase_dom"/>
</dbReference>
<dbReference type="CDD" id="cd18873">
    <property type="entry name" value="NUDIX_NadM_like"/>
    <property type="match status" value="1"/>
</dbReference>
<evidence type="ECO:0000313" key="3">
    <source>
        <dbReference type="Proteomes" id="UP000050865"/>
    </source>
</evidence>
<evidence type="ECO:0000259" key="1">
    <source>
        <dbReference type="PROSITE" id="PS51462"/>
    </source>
</evidence>
<proteinExistence type="predicted"/>
<dbReference type="SUPFAM" id="SSF55811">
    <property type="entry name" value="Nudix"/>
    <property type="match status" value="1"/>
</dbReference>
<dbReference type="Gene3D" id="3.90.79.10">
    <property type="entry name" value="Nucleoside Triphosphate Pyrophosphohydrolase"/>
    <property type="match status" value="1"/>
</dbReference>
<name>A0A0R2F4C6_9LACO</name>
<dbReference type="PANTHER" id="PTHR43736:SF4">
    <property type="entry name" value="SLR1690 PROTEIN"/>
    <property type="match status" value="1"/>
</dbReference>
<dbReference type="SUPFAM" id="SSF46785">
    <property type="entry name" value="Winged helix' DNA-binding domain"/>
    <property type="match status" value="1"/>
</dbReference>
<dbReference type="Pfam" id="PF00293">
    <property type="entry name" value="NUDIX"/>
    <property type="match status" value="1"/>
</dbReference>
<sequence>MRKTIGALKLSLLRRFKMTTLAHPLITITNIIWSFDPATKQVNVLLIKRSDQPFAGYWALPETAMREGESAHEAALRLVREKIGLRLDAGYAEQLATFTAADRDPSERALSLSYMIYLPQRPPLVPGPGASDAEWFALSRQPGGIFTFNYQRLRFYSLKADEYLTDQTPTTGLAFDHNWILTVACSRIRNKLDYQPTILFILGDSFTLKQARLIFAEFGRIEPDNSNFLRNHAAMLKPTGVTAKAGVGRPSKTYVLTLR</sequence>
<dbReference type="InterPro" id="IPR036388">
    <property type="entry name" value="WH-like_DNA-bd_sf"/>
</dbReference>